<organism evidence="3 4">
    <name type="scientific">Kibdelosporangium aridum</name>
    <dbReference type="NCBI Taxonomy" id="2030"/>
    <lineage>
        <taxon>Bacteria</taxon>
        <taxon>Bacillati</taxon>
        <taxon>Actinomycetota</taxon>
        <taxon>Actinomycetes</taxon>
        <taxon>Pseudonocardiales</taxon>
        <taxon>Pseudonocardiaceae</taxon>
        <taxon>Kibdelosporangium</taxon>
    </lineage>
</organism>
<proteinExistence type="predicted"/>
<evidence type="ECO:0000256" key="1">
    <source>
        <dbReference type="SAM" id="MobiDB-lite"/>
    </source>
</evidence>
<dbReference type="AlphaFoldDB" id="A0A428Z8E3"/>
<keyword evidence="2" id="KW-1133">Transmembrane helix</keyword>
<evidence type="ECO:0000313" key="3">
    <source>
        <dbReference type="EMBL" id="RSM84276.1"/>
    </source>
</evidence>
<keyword evidence="2" id="KW-0472">Membrane</keyword>
<keyword evidence="2" id="KW-0812">Transmembrane</keyword>
<evidence type="ECO:0000256" key="2">
    <source>
        <dbReference type="SAM" id="Phobius"/>
    </source>
</evidence>
<evidence type="ECO:0000313" key="4">
    <source>
        <dbReference type="Proteomes" id="UP000287547"/>
    </source>
</evidence>
<gene>
    <name evidence="3" type="ORF">DMH04_21485</name>
</gene>
<dbReference type="EMBL" id="QHKI01000017">
    <property type="protein sequence ID" value="RSM84276.1"/>
    <property type="molecule type" value="Genomic_DNA"/>
</dbReference>
<dbReference type="Proteomes" id="UP000287547">
    <property type="component" value="Unassembled WGS sequence"/>
</dbReference>
<name>A0A428Z8E3_KIBAR</name>
<protein>
    <submittedName>
        <fullName evidence="3">Uncharacterized protein</fullName>
    </submittedName>
</protein>
<accession>A0A428Z8E3</accession>
<feature type="compositionally biased region" description="Basic residues" evidence="1">
    <location>
        <begin position="48"/>
        <end position="65"/>
    </location>
</feature>
<feature type="region of interest" description="Disordered" evidence="1">
    <location>
        <begin position="46"/>
        <end position="65"/>
    </location>
</feature>
<reference evidence="3 4" key="1">
    <citation type="submission" date="2018-05" db="EMBL/GenBank/DDBJ databases">
        <title>Evolution of GPA BGCs.</title>
        <authorList>
            <person name="Waglechner N."/>
            <person name="Wright G.D."/>
        </authorList>
    </citation>
    <scope>NUCLEOTIDE SEQUENCE [LARGE SCALE GENOMIC DNA]</scope>
    <source>
        <strain evidence="3 4">A82846</strain>
    </source>
</reference>
<feature type="transmembrane region" description="Helical" evidence="2">
    <location>
        <begin position="20"/>
        <end position="42"/>
    </location>
</feature>
<sequence length="65" mass="7067">MAWTVGALAFAAGSYALFSAGIWVGGIVLALLAALLLVFVFYREPGSHKRHDKPPARNLKRTRGR</sequence>
<comment type="caution">
    <text evidence="3">The sequence shown here is derived from an EMBL/GenBank/DDBJ whole genome shotgun (WGS) entry which is preliminary data.</text>
</comment>